<feature type="transmembrane region" description="Helical" evidence="1">
    <location>
        <begin position="7"/>
        <end position="28"/>
    </location>
</feature>
<keyword evidence="1" id="KW-1133">Transmembrane helix</keyword>
<comment type="caution">
    <text evidence="2">The sequence shown here is derived from an EMBL/GenBank/DDBJ whole genome shotgun (WGS) entry which is preliminary data.</text>
</comment>
<dbReference type="RefSeq" id="WP_117545041.1">
    <property type="nucleotide sequence ID" value="NZ_JBKUNB010000030.1"/>
</dbReference>
<feature type="transmembrane region" description="Helical" evidence="1">
    <location>
        <begin position="261"/>
        <end position="285"/>
    </location>
</feature>
<gene>
    <name evidence="2" type="ORF">DXC51_17455</name>
</gene>
<dbReference type="EMBL" id="QVLV01000012">
    <property type="protein sequence ID" value="RGE58278.1"/>
    <property type="molecule type" value="Genomic_DNA"/>
</dbReference>
<sequence length="293" mass="31564">MRALRVFGSFVYMTAVIFFCLCISAGPLCTFTINNVIVGRAVSSRVLDEVYRVWPEVTYGQMEAIEKGITDSAALQRLTGDLLDAMAEEAVMEETAKSAEMAEAAGRTGNEAAIFLMDKTVEELKEGIYSEVIKEMGELLTEEQKTVLEDGIEIQVNIIADGLKTVAAGILGDVYLPVNGPLRLYAALTSFQAKAVAFLFLFAGAAAVFWACRGWSAGLRLLAWDSIAAGLLTGAAIPFAISSSARFLTNRILGRTVEITLTPLLFCGGILSAAGLLFLALAYVLQKHRSDRL</sequence>
<feature type="transmembrane region" description="Helical" evidence="1">
    <location>
        <begin position="222"/>
        <end position="241"/>
    </location>
</feature>
<organism evidence="2 3">
    <name type="scientific">Eisenbergiella massiliensis</name>
    <dbReference type="NCBI Taxonomy" id="1720294"/>
    <lineage>
        <taxon>Bacteria</taxon>
        <taxon>Bacillati</taxon>
        <taxon>Bacillota</taxon>
        <taxon>Clostridia</taxon>
        <taxon>Lachnospirales</taxon>
        <taxon>Lachnospiraceae</taxon>
        <taxon>Eisenbergiella</taxon>
    </lineage>
</organism>
<keyword evidence="1" id="KW-0812">Transmembrane</keyword>
<dbReference type="AlphaFoldDB" id="A0A3E3I1D6"/>
<feature type="transmembrane region" description="Helical" evidence="1">
    <location>
        <begin position="191"/>
        <end position="210"/>
    </location>
</feature>
<keyword evidence="1" id="KW-0472">Membrane</keyword>
<protein>
    <submittedName>
        <fullName evidence="2">Uncharacterized protein</fullName>
    </submittedName>
</protein>
<proteinExistence type="predicted"/>
<evidence type="ECO:0000313" key="3">
    <source>
        <dbReference type="Proteomes" id="UP000260812"/>
    </source>
</evidence>
<dbReference type="GeneID" id="97988608"/>
<reference evidence="2 3" key="1">
    <citation type="submission" date="2018-08" db="EMBL/GenBank/DDBJ databases">
        <title>A genome reference for cultivated species of the human gut microbiota.</title>
        <authorList>
            <person name="Zou Y."/>
            <person name="Xue W."/>
            <person name="Luo G."/>
        </authorList>
    </citation>
    <scope>NUCLEOTIDE SEQUENCE [LARGE SCALE GENOMIC DNA]</scope>
    <source>
        <strain evidence="2 3">TF05-5AC</strain>
    </source>
</reference>
<evidence type="ECO:0000256" key="1">
    <source>
        <dbReference type="SAM" id="Phobius"/>
    </source>
</evidence>
<evidence type="ECO:0000313" key="2">
    <source>
        <dbReference type="EMBL" id="RGE58278.1"/>
    </source>
</evidence>
<keyword evidence="3" id="KW-1185">Reference proteome</keyword>
<dbReference type="Proteomes" id="UP000260812">
    <property type="component" value="Unassembled WGS sequence"/>
</dbReference>
<name>A0A3E3I1D6_9FIRM</name>
<accession>A0A3E3I1D6</accession>